<gene>
    <name evidence="3" type="primary">LOC115468723</name>
</gene>
<accession>A0A6P7Y108</accession>
<dbReference type="RefSeq" id="XP_030056504.1">
    <property type="nucleotide sequence ID" value="XM_030200644.1"/>
</dbReference>
<dbReference type="GeneID" id="115468723"/>
<organism evidence="2 3">
    <name type="scientific">Microcaecilia unicolor</name>
    <dbReference type="NCBI Taxonomy" id="1415580"/>
    <lineage>
        <taxon>Eukaryota</taxon>
        <taxon>Metazoa</taxon>
        <taxon>Chordata</taxon>
        <taxon>Craniata</taxon>
        <taxon>Vertebrata</taxon>
        <taxon>Euteleostomi</taxon>
        <taxon>Amphibia</taxon>
        <taxon>Gymnophiona</taxon>
        <taxon>Siphonopidae</taxon>
        <taxon>Microcaecilia</taxon>
    </lineage>
</organism>
<reference evidence="3" key="1">
    <citation type="submission" date="2025-08" db="UniProtKB">
        <authorList>
            <consortium name="RefSeq"/>
        </authorList>
    </citation>
    <scope>IDENTIFICATION</scope>
</reference>
<feature type="domain" description="DUF4211" evidence="1">
    <location>
        <begin position="1"/>
        <end position="102"/>
    </location>
</feature>
<dbReference type="InParanoid" id="A0A6P7Y108"/>
<evidence type="ECO:0000313" key="2">
    <source>
        <dbReference type="Proteomes" id="UP000515156"/>
    </source>
</evidence>
<evidence type="ECO:0000313" key="3">
    <source>
        <dbReference type="RefSeq" id="XP_030056504.1"/>
    </source>
</evidence>
<protein>
    <submittedName>
        <fullName evidence="3">Glutamine and serine-rich protein 1-like</fullName>
    </submittedName>
</protein>
<dbReference type="Proteomes" id="UP000515156">
    <property type="component" value="Chromosome 4"/>
</dbReference>
<dbReference type="PANTHER" id="PTHR14709">
    <property type="entry name" value="GLUTAMINE AND SERINE-RICH PROTEIN 1-RELATED"/>
    <property type="match status" value="1"/>
</dbReference>
<dbReference type="OrthoDB" id="8447576at2759"/>
<sequence length="191" mass="22570">MKESFKSYMELLINIALDSDTVQALEKDNDMPLLPCMKRIDGMLTENRKRLLSKLHLDKSFKRALESFPELKVITREVKTKSGGRSVSKIKMTGKTYNKQTLKMSKTNPKMSQEFAVEPEKIHLCSLYHSLQHHKYHVYLKCKEEVLSLRKRNKDLRPEEILQLCMKNRKWVEELFEKFGELLNHVQQKCL</sequence>
<name>A0A6P7Y108_9AMPH</name>
<dbReference type="InterPro" id="IPR052466">
    <property type="entry name" value="DNA_MethProtect_Complex"/>
</dbReference>
<dbReference type="InterPro" id="IPR025451">
    <property type="entry name" value="DUF4211"/>
</dbReference>
<dbReference type="PANTHER" id="PTHR14709:SF2">
    <property type="entry name" value="GLUTAMINE AND SERINE-RICH PROTEIN 1"/>
    <property type="match status" value="1"/>
</dbReference>
<dbReference type="Pfam" id="PF13926">
    <property type="entry name" value="DUF4211"/>
    <property type="match status" value="1"/>
</dbReference>
<dbReference type="AlphaFoldDB" id="A0A6P7Y108"/>
<proteinExistence type="predicted"/>
<dbReference type="KEGG" id="muo:115468723"/>
<keyword evidence="2" id="KW-1185">Reference proteome</keyword>
<evidence type="ECO:0000259" key="1">
    <source>
        <dbReference type="Pfam" id="PF13926"/>
    </source>
</evidence>